<keyword evidence="11" id="KW-0676">Redox-active center</keyword>
<comment type="similarity">
    <text evidence="4">Belongs to the protein disulfide isomerase family.</text>
</comment>
<dbReference type="CDD" id="cd02995">
    <property type="entry name" value="PDI_a_PDI_a'_C"/>
    <property type="match status" value="1"/>
</dbReference>
<name>A0A6P8NW13_GEOSA</name>
<dbReference type="FunFam" id="3.40.30.10:FF:000054">
    <property type="entry name" value="Disulfide-isomerase A3"/>
    <property type="match status" value="1"/>
</dbReference>
<comment type="subcellular location">
    <subcellularLocation>
        <location evidence="3">Endoplasmic reticulum lumen</location>
    </subcellularLocation>
    <subcellularLocation>
        <location evidence="2">Melanosome</location>
    </subcellularLocation>
</comment>
<dbReference type="GO" id="GO:0034976">
    <property type="term" value="P:response to endoplasmic reticulum stress"/>
    <property type="evidence" value="ECO:0007669"/>
    <property type="project" value="TreeGrafter"/>
</dbReference>
<reference evidence="14" key="1">
    <citation type="submission" date="2025-08" db="UniProtKB">
        <authorList>
            <consortium name="RefSeq"/>
        </authorList>
    </citation>
    <scope>IDENTIFICATION</scope>
</reference>
<sequence length="439" mass="50616">MRLVPEYEEAALRLQGIAVLAKVDCTVNTETCDNYDITSYPVLKLFHNGVESGTYEGSATAAAIVRYMKKQMNPVSQEIKTQAELDNFISDPDIGIVGFFADIRNSNWMTFMKAESSLEIYRFAYTSAPELLQKYSVDKEGIILFRPLHLQSKFEDSYVRFKGTISITRLKKFIQKHILGLCPVMTVENREQFNGQDLMMVFYNVDYDKNPRGTSYWRNRVMMIAKGFRDAGEKLSYTIANWDEFEFELPEFGLQKGNEDTPVVAIRTTAGHKYVMQETFTTDGKALDLFLQRYFNGKLKRFFKSQPIPETNDDPVKEVVADNFDEIVNSQTKDVLINFYAPWCGLCKTLEPKYQELAEMLKEDSNIVVAKMDATANDVPPPYDITGFPTIYFVPMEAKQFPKVYEGDWRVRDLLSYLEKKSTYPLLVIGRNKENKYEL</sequence>
<dbReference type="Proteomes" id="UP000515159">
    <property type="component" value="Chromosome 16"/>
</dbReference>
<evidence type="ECO:0000259" key="12">
    <source>
        <dbReference type="PROSITE" id="PS51352"/>
    </source>
</evidence>
<keyword evidence="9" id="KW-0256">Endoplasmic reticulum</keyword>
<dbReference type="GeneID" id="117350421"/>
<keyword evidence="7" id="KW-0732">Signal</keyword>
<dbReference type="FunFam" id="3.40.30.10:FF:000045">
    <property type="entry name" value="Disulfide-isomerase A3"/>
    <property type="match status" value="1"/>
</dbReference>
<dbReference type="GO" id="GO:0006457">
    <property type="term" value="P:protein folding"/>
    <property type="evidence" value="ECO:0007669"/>
    <property type="project" value="TreeGrafter"/>
</dbReference>
<proteinExistence type="inferred from homology"/>
<evidence type="ECO:0000313" key="14">
    <source>
        <dbReference type="RefSeq" id="XP_033780592.1"/>
    </source>
</evidence>
<evidence type="ECO:0000256" key="9">
    <source>
        <dbReference type="ARBA" id="ARBA00022824"/>
    </source>
</evidence>
<dbReference type="Pfam" id="PF00085">
    <property type="entry name" value="Thioredoxin"/>
    <property type="match status" value="2"/>
</dbReference>
<evidence type="ECO:0000256" key="11">
    <source>
        <dbReference type="ARBA" id="ARBA00023284"/>
    </source>
</evidence>
<dbReference type="PANTHER" id="PTHR18929">
    <property type="entry name" value="PROTEIN DISULFIDE ISOMERASE"/>
    <property type="match status" value="1"/>
</dbReference>
<evidence type="ECO:0000256" key="7">
    <source>
        <dbReference type="ARBA" id="ARBA00022729"/>
    </source>
</evidence>
<accession>A0A6P8NW13</accession>
<evidence type="ECO:0000313" key="13">
    <source>
        <dbReference type="Proteomes" id="UP000515159"/>
    </source>
</evidence>
<dbReference type="EC" id="5.3.4.1" evidence="5"/>
<dbReference type="FunFam" id="3.40.30.10:FF:000077">
    <property type="entry name" value="Protein disulfide-isomerase"/>
    <property type="match status" value="1"/>
</dbReference>
<evidence type="ECO:0000256" key="3">
    <source>
        <dbReference type="ARBA" id="ARBA00004319"/>
    </source>
</evidence>
<dbReference type="InParanoid" id="A0A6P8NW13"/>
<dbReference type="InterPro" id="IPR013766">
    <property type="entry name" value="Thioredoxin_domain"/>
</dbReference>
<dbReference type="RefSeq" id="XP_033780592.1">
    <property type="nucleotide sequence ID" value="XM_033924701.1"/>
</dbReference>
<dbReference type="CDD" id="cd02961">
    <property type="entry name" value="PDI_a_family"/>
    <property type="match status" value="1"/>
</dbReference>
<dbReference type="PANTHER" id="PTHR18929:SF132">
    <property type="entry name" value="PROTEIN DISULFIDE-ISOMERASE A3"/>
    <property type="match status" value="1"/>
</dbReference>
<evidence type="ECO:0000256" key="1">
    <source>
        <dbReference type="ARBA" id="ARBA00001182"/>
    </source>
</evidence>
<evidence type="ECO:0000256" key="10">
    <source>
        <dbReference type="ARBA" id="ARBA00023235"/>
    </source>
</evidence>
<evidence type="ECO:0000256" key="6">
    <source>
        <dbReference type="ARBA" id="ARBA00022313"/>
    </source>
</evidence>
<keyword evidence="10" id="KW-0413">Isomerase</keyword>
<dbReference type="PROSITE" id="PS51352">
    <property type="entry name" value="THIOREDOXIN_2"/>
    <property type="match status" value="1"/>
</dbReference>
<keyword evidence="13" id="KW-1185">Reference proteome</keyword>
<evidence type="ECO:0000256" key="2">
    <source>
        <dbReference type="ARBA" id="ARBA00004223"/>
    </source>
</evidence>
<dbReference type="GO" id="GO:0003756">
    <property type="term" value="F:protein disulfide isomerase activity"/>
    <property type="evidence" value="ECO:0007669"/>
    <property type="project" value="UniProtKB-EC"/>
</dbReference>
<dbReference type="CDD" id="cd03073">
    <property type="entry name" value="PDI_b'_ERp72_ERp57"/>
    <property type="match status" value="1"/>
</dbReference>
<dbReference type="InterPro" id="IPR036249">
    <property type="entry name" value="Thioredoxin-like_sf"/>
</dbReference>
<dbReference type="KEGG" id="gsh:117350421"/>
<gene>
    <name evidence="14" type="primary">LOC117350421</name>
</gene>
<keyword evidence="8" id="KW-0677">Repeat</keyword>
<evidence type="ECO:0000256" key="5">
    <source>
        <dbReference type="ARBA" id="ARBA00012723"/>
    </source>
</evidence>
<organism evidence="13 14">
    <name type="scientific">Geotrypetes seraphini</name>
    <name type="common">Gaboon caecilian</name>
    <name type="synonym">Caecilia seraphini</name>
    <dbReference type="NCBI Taxonomy" id="260995"/>
    <lineage>
        <taxon>Eukaryota</taxon>
        <taxon>Metazoa</taxon>
        <taxon>Chordata</taxon>
        <taxon>Craniata</taxon>
        <taxon>Vertebrata</taxon>
        <taxon>Euteleostomi</taxon>
        <taxon>Amphibia</taxon>
        <taxon>Gymnophiona</taxon>
        <taxon>Geotrypetes</taxon>
    </lineage>
</organism>
<dbReference type="InterPro" id="IPR005792">
    <property type="entry name" value="Prot_disulphide_isomerase"/>
</dbReference>
<dbReference type="PRINTS" id="PR00421">
    <property type="entry name" value="THIOREDOXIN"/>
</dbReference>
<evidence type="ECO:0000256" key="8">
    <source>
        <dbReference type="ARBA" id="ARBA00022737"/>
    </source>
</evidence>
<evidence type="ECO:0000256" key="4">
    <source>
        <dbReference type="ARBA" id="ARBA00006347"/>
    </source>
</evidence>
<dbReference type="OrthoDB" id="427280at2759"/>
<protein>
    <recommendedName>
        <fullName evidence="6">Protein disulfide-isomerase A3</fullName>
        <ecNumber evidence="5">5.3.4.1</ecNumber>
    </recommendedName>
</protein>
<dbReference type="AlphaFoldDB" id="A0A6P8NW13"/>
<dbReference type="Pfam" id="PF13848">
    <property type="entry name" value="Thioredoxin_6"/>
    <property type="match status" value="1"/>
</dbReference>
<comment type="catalytic activity">
    <reaction evidence="1">
        <text>Catalyzes the rearrangement of -S-S- bonds in proteins.</text>
        <dbReference type="EC" id="5.3.4.1"/>
    </reaction>
</comment>
<dbReference type="Gene3D" id="3.40.30.10">
    <property type="entry name" value="Glutaredoxin"/>
    <property type="match status" value="4"/>
</dbReference>
<dbReference type="NCBIfam" id="TIGR01130">
    <property type="entry name" value="ER_PDI_fam"/>
    <property type="match status" value="1"/>
</dbReference>
<dbReference type="GO" id="GO:0042470">
    <property type="term" value="C:melanosome"/>
    <property type="evidence" value="ECO:0007669"/>
    <property type="project" value="UniProtKB-SubCell"/>
</dbReference>
<feature type="domain" description="Thioredoxin" evidence="12">
    <location>
        <begin position="280"/>
        <end position="423"/>
    </location>
</feature>
<dbReference type="SUPFAM" id="SSF52833">
    <property type="entry name" value="Thioredoxin-like"/>
    <property type="match status" value="4"/>
</dbReference>
<dbReference type="GO" id="GO:0005788">
    <property type="term" value="C:endoplasmic reticulum lumen"/>
    <property type="evidence" value="ECO:0007669"/>
    <property type="project" value="UniProtKB-SubCell"/>
</dbReference>
<dbReference type="GO" id="GO:0009986">
    <property type="term" value="C:cell surface"/>
    <property type="evidence" value="ECO:0007669"/>
    <property type="project" value="TreeGrafter"/>
</dbReference>